<feature type="region of interest" description="Disordered" evidence="1">
    <location>
        <begin position="15"/>
        <end position="36"/>
    </location>
</feature>
<dbReference type="AlphaFoldDB" id="A0A2G8RF25"/>
<organism evidence="2 3">
    <name type="scientific">Puniceibacterium antarcticum</name>
    <dbReference type="NCBI Taxonomy" id="1206336"/>
    <lineage>
        <taxon>Bacteria</taxon>
        <taxon>Pseudomonadati</taxon>
        <taxon>Pseudomonadota</taxon>
        <taxon>Alphaproteobacteria</taxon>
        <taxon>Rhodobacterales</taxon>
        <taxon>Paracoccaceae</taxon>
        <taxon>Puniceibacterium</taxon>
    </lineage>
</organism>
<evidence type="ECO:0000313" key="3">
    <source>
        <dbReference type="Proteomes" id="UP000231259"/>
    </source>
</evidence>
<dbReference type="OrthoDB" id="7858450at2"/>
<keyword evidence="3" id="KW-1185">Reference proteome</keyword>
<evidence type="ECO:0000313" key="2">
    <source>
        <dbReference type="EMBL" id="PIL20194.1"/>
    </source>
</evidence>
<gene>
    <name evidence="2" type="ORF">P775_11030</name>
</gene>
<dbReference type="Proteomes" id="UP000231259">
    <property type="component" value="Unassembled WGS sequence"/>
</dbReference>
<name>A0A2G8RF25_9RHOB</name>
<proteinExistence type="predicted"/>
<protein>
    <submittedName>
        <fullName evidence="2">Uncharacterized protein</fullName>
    </submittedName>
</protein>
<comment type="caution">
    <text evidence="2">The sequence shown here is derived from an EMBL/GenBank/DDBJ whole genome shotgun (WGS) entry which is preliminary data.</text>
</comment>
<reference evidence="2 3" key="1">
    <citation type="submission" date="2013-09" db="EMBL/GenBank/DDBJ databases">
        <title>Genome sequencing of Phaeobacter antarcticus sp. nov. SM1211.</title>
        <authorList>
            <person name="Zhang X.-Y."/>
            <person name="Liu C."/>
            <person name="Chen X.-L."/>
            <person name="Xie B.-B."/>
            <person name="Qin Q.-L."/>
            <person name="Rong J.-C."/>
            <person name="Zhang Y.-Z."/>
        </authorList>
    </citation>
    <scope>NUCLEOTIDE SEQUENCE [LARGE SCALE GENOMIC DNA]</scope>
    <source>
        <strain evidence="2 3">SM1211</strain>
    </source>
</reference>
<dbReference type="RefSeq" id="WP_099910967.1">
    <property type="nucleotide sequence ID" value="NZ_AWWI01000066.1"/>
</dbReference>
<evidence type="ECO:0000256" key="1">
    <source>
        <dbReference type="SAM" id="MobiDB-lite"/>
    </source>
</evidence>
<accession>A0A2G8RF25</accession>
<sequence>MTVLTWPTELPRPERNSWNASWQDPRQKRRGETGGPRYRRRFSAVSKMVSLSVLLSRAEKGIFDRFLKQDTDFGSRLFWMPDPTTDGWALLDEAFAPLLDEAGGPLLMSAQWLCVFGDDFAKETIVGTDFRMTFSVVVLP</sequence>
<dbReference type="EMBL" id="AWWI01000066">
    <property type="protein sequence ID" value="PIL20194.1"/>
    <property type="molecule type" value="Genomic_DNA"/>
</dbReference>